<name>A0A497EMI0_9CREN</name>
<organism evidence="1 2">
    <name type="scientific">Thermoproteota archaeon</name>
    <dbReference type="NCBI Taxonomy" id="2056631"/>
    <lineage>
        <taxon>Archaea</taxon>
        <taxon>Thermoproteota</taxon>
    </lineage>
</organism>
<sequence>MLPQKRGVRKSAESCARASLIRLPGTKITGGRRFEIIDSGFATKRKSGLAHLISEALYFALSFPSRGNRCGTYLDADYVWWIKATMLPYPVPTAVD</sequence>
<evidence type="ECO:0000313" key="2">
    <source>
        <dbReference type="Proteomes" id="UP000278475"/>
    </source>
</evidence>
<dbReference type="EMBL" id="QMQV01000077">
    <property type="protein sequence ID" value="RLE48416.1"/>
    <property type="molecule type" value="Genomic_DNA"/>
</dbReference>
<reference evidence="1 2" key="1">
    <citation type="submission" date="2018-06" db="EMBL/GenBank/DDBJ databases">
        <title>Extensive metabolic versatility and redundancy in microbially diverse, dynamic hydrothermal sediments.</title>
        <authorList>
            <person name="Dombrowski N."/>
            <person name="Teske A."/>
            <person name="Baker B.J."/>
        </authorList>
    </citation>
    <scope>NUCLEOTIDE SEQUENCE [LARGE SCALE GENOMIC DNA]</scope>
    <source>
        <strain evidence="1">B66_G16</strain>
    </source>
</reference>
<proteinExistence type="predicted"/>
<gene>
    <name evidence="1" type="ORF">DRJ31_07315</name>
</gene>
<comment type="caution">
    <text evidence="1">The sequence shown here is derived from an EMBL/GenBank/DDBJ whole genome shotgun (WGS) entry which is preliminary data.</text>
</comment>
<evidence type="ECO:0000313" key="1">
    <source>
        <dbReference type="EMBL" id="RLE48416.1"/>
    </source>
</evidence>
<accession>A0A497EMI0</accession>
<dbReference type="Proteomes" id="UP000278475">
    <property type="component" value="Unassembled WGS sequence"/>
</dbReference>
<dbReference type="AlphaFoldDB" id="A0A497EMI0"/>
<protein>
    <submittedName>
        <fullName evidence="1">Uncharacterized protein</fullName>
    </submittedName>
</protein>